<protein>
    <recommendedName>
        <fullName evidence="3">Phospholipase C/D domain-containing protein</fullName>
    </recommendedName>
</protein>
<evidence type="ECO:0000313" key="1">
    <source>
        <dbReference type="EMBL" id="QJD83039.1"/>
    </source>
</evidence>
<name>A0A7Z2VHK8_9BACL</name>
<keyword evidence="2" id="KW-1185">Reference proteome</keyword>
<dbReference type="Proteomes" id="UP000502248">
    <property type="component" value="Chromosome"/>
</dbReference>
<dbReference type="KEGG" id="cheb:HH215_07545"/>
<dbReference type="EMBL" id="CP051680">
    <property type="protein sequence ID" value="QJD83039.1"/>
    <property type="molecule type" value="Genomic_DNA"/>
</dbReference>
<organism evidence="1 2">
    <name type="scientific">Cohnella herbarum</name>
    <dbReference type="NCBI Taxonomy" id="2728023"/>
    <lineage>
        <taxon>Bacteria</taxon>
        <taxon>Bacillati</taxon>
        <taxon>Bacillota</taxon>
        <taxon>Bacilli</taxon>
        <taxon>Bacillales</taxon>
        <taxon>Paenibacillaceae</taxon>
        <taxon>Cohnella</taxon>
    </lineage>
</organism>
<evidence type="ECO:0000313" key="2">
    <source>
        <dbReference type="Proteomes" id="UP000502248"/>
    </source>
</evidence>
<reference evidence="1 2" key="1">
    <citation type="submission" date="2020-04" db="EMBL/GenBank/DDBJ databases">
        <title>Genome sequencing of novel species.</title>
        <authorList>
            <person name="Heo J."/>
            <person name="Kim S.-J."/>
            <person name="Kim J.-S."/>
            <person name="Hong S.-B."/>
            <person name="Kwon S.-W."/>
        </authorList>
    </citation>
    <scope>NUCLEOTIDE SEQUENCE [LARGE SCALE GENOMIC DNA]</scope>
    <source>
        <strain evidence="1 2">MFER-1</strain>
    </source>
</reference>
<dbReference type="AlphaFoldDB" id="A0A7Z2VHK8"/>
<dbReference type="RefSeq" id="WP_169279336.1">
    <property type="nucleotide sequence ID" value="NZ_CP051680.1"/>
</dbReference>
<accession>A0A7Z2VHK8</accession>
<sequence length="213" mass="25463">MGSRVMHYCISTLLAKELRIDDEQFLLGGIAPDVHKNMNTTKKISHFARTDSEGKLFVDLYGFHEKYLSNMMDPFYLGYFYHLVSDVIWVERVYNQKIRALPQPDKKEAQLKYYRDFWRLNGKLIDYYSLEIKQLEVKFIEIDEIDYRFLPELIKELELDFAMKDEAKDQELEILDFDEVVDILERTVRECIEISTKPIYYPMTKSKRGWING</sequence>
<proteinExistence type="predicted"/>
<evidence type="ECO:0008006" key="3">
    <source>
        <dbReference type="Google" id="ProtNLM"/>
    </source>
</evidence>
<gene>
    <name evidence="1" type="ORF">HH215_07545</name>
</gene>